<reference evidence="2" key="1">
    <citation type="submission" date="2018-08" db="EMBL/GenBank/DDBJ databases">
        <title>Genome of Lactobacillus sp. HBUAS52074.</title>
        <authorList>
            <person name="Guo Z."/>
            <person name="Zhang Z.D."/>
        </authorList>
    </citation>
    <scope>NUCLEOTIDE SEQUENCE [LARGE SCALE GENOMIC DNA]</scope>
    <source>
        <strain evidence="2">HBUAS52074</strain>
    </source>
</reference>
<protein>
    <submittedName>
        <fullName evidence="1">WYL domain-containing protein</fullName>
    </submittedName>
</protein>
<accession>A0A386PR69</accession>
<proteinExistence type="predicted"/>
<evidence type="ECO:0000313" key="1">
    <source>
        <dbReference type="EMBL" id="AYE37405.1"/>
    </source>
</evidence>
<dbReference type="KEGG" id="lzh:D1B17_01500"/>
<keyword evidence="2" id="KW-1185">Reference proteome</keyword>
<name>A0A386PR69_9LACO</name>
<gene>
    <name evidence="1" type="ORF">D1B17_01500</name>
</gene>
<dbReference type="EMBL" id="CP031933">
    <property type="protein sequence ID" value="AYE37405.1"/>
    <property type="molecule type" value="Genomic_DNA"/>
</dbReference>
<dbReference type="OrthoDB" id="2306002at2"/>
<organism evidence="1 2">
    <name type="scientific">Companilactobacillus zhachilii</name>
    <dbReference type="NCBI Taxonomy" id="2304606"/>
    <lineage>
        <taxon>Bacteria</taxon>
        <taxon>Bacillati</taxon>
        <taxon>Bacillota</taxon>
        <taxon>Bacilli</taxon>
        <taxon>Lactobacillales</taxon>
        <taxon>Lactobacillaceae</taxon>
        <taxon>Companilactobacillus</taxon>
    </lineage>
</organism>
<evidence type="ECO:0000313" key="2">
    <source>
        <dbReference type="Proteomes" id="UP000267208"/>
    </source>
</evidence>
<dbReference type="Proteomes" id="UP000267208">
    <property type="component" value="Chromosome"/>
</dbReference>
<dbReference type="RefSeq" id="WP_120141679.1">
    <property type="nucleotide sequence ID" value="NZ_CP031933.2"/>
</dbReference>
<dbReference type="AlphaFoldDB" id="A0A386PR69"/>
<sequence length="230" mass="26456">MNTSERVVNVLMGMLQGEKIDLDGYLALYGKSGRTYHRDLEAIRDNEYFNENHTLHYDSTQKKHYVTDNGVINAAEILAILKIVINSQAMPKEELTEVTNKLIKLVATEDQSKIKKLLAMTNKSYTSSVTSPILPRVEQFSKWIIAKKSITFEYNEKNNSLVQIGVPLGIHYEDQHFYVMMYLIDEDKTVLYRMDNFDKITTKGRAVNVPASKRLDVGQIINKQFSIERD</sequence>